<evidence type="ECO:0000313" key="3">
    <source>
        <dbReference type="EMBL" id="GID71705.1"/>
    </source>
</evidence>
<evidence type="ECO:0000256" key="1">
    <source>
        <dbReference type="SAM" id="MobiDB-lite"/>
    </source>
</evidence>
<name>A0ABQ3XVG2_9ACTN</name>
<feature type="compositionally biased region" description="Basic and acidic residues" evidence="1">
    <location>
        <begin position="41"/>
        <end position="53"/>
    </location>
</feature>
<feature type="compositionally biased region" description="Low complexity" evidence="1">
    <location>
        <begin position="22"/>
        <end position="40"/>
    </location>
</feature>
<feature type="compositionally biased region" description="Acidic residues" evidence="1">
    <location>
        <begin position="139"/>
        <end position="153"/>
    </location>
</feature>
<evidence type="ECO:0000313" key="4">
    <source>
        <dbReference type="Proteomes" id="UP000609879"/>
    </source>
</evidence>
<keyword evidence="4" id="KW-1185">Reference proteome</keyword>
<dbReference type="InterPro" id="IPR028974">
    <property type="entry name" value="TSP_type-3_rpt"/>
</dbReference>
<comment type="caution">
    <text evidence="3">The sequence shown here is derived from an EMBL/GenBank/DDBJ whole genome shotgun (WGS) entry which is preliminary data.</text>
</comment>
<feature type="compositionally biased region" description="Basic and acidic residues" evidence="1">
    <location>
        <begin position="101"/>
        <end position="117"/>
    </location>
</feature>
<organism evidence="3 4">
    <name type="scientific">Paractinoplanes deccanensis</name>
    <dbReference type="NCBI Taxonomy" id="113561"/>
    <lineage>
        <taxon>Bacteria</taxon>
        <taxon>Bacillati</taxon>
        <taxon>Actinomycetota</taxon>
        <taxon>Actinomycetes</taxon>
        <taxon>Micromonosporales</taxon>
        <taxon>Micromonosporaceae</taxon>
        <taxon>Paractinoplanes</taxon>
    </lineage>
</organism>
<dbReference type="Proteomes" id="UP000609879">
    <property type="component" value="Unassembled WGS sequence"/>
</dbReference>
<proteinExistence type="predicted"/>
<evidence type="ECO:0000256" key="2">
    <source>
        <dbReference type="SAM" id="SignalP"/>
    </source>
</evidence>
<dbReference type="RefSeq" id="WP_203759696.1">
    <property type="nucleotide sequence ID" value="NZ_BAAABO010000004.1"/>
</dbReference>
<dbReference type="PANTHER" id="PTHR37467">
    <property type="entry name" value="EXPORTED CALCIUM-BINDING GLYCOPROTEIN-RELATED"/>
    <property type="match status" value="1"/>
</dbReference>
<dbReference type="Gene3D" id="4.10.1080.10">
    <property type="entry name" value="TSP type-3 repeat"/>
    <property type="match status" value="1"/>
</dbReference>
<keyword evidence="2" id="KW-0732">Signal</keyword>
<dbReference type="InterPro" id="IPR053180">
    <property type="entry name" value="Ca-binding_acidic-repeat"/>
</dbReference>
<feature type="region of interest" description="Disordered" evidence="1">
    <location>
        <begin position="22"/>
        <end position="121"/>
    </location>
</feature>
<dbReference type="PANTHER" id="PTHR37467:SF1">
    <property type="entry name" value="EXPORTED CALCIUM-BINDING GLYCOPROTEIN"/>
    <property type="match status" value="1"/>
</dbReference>
<reference evidence="3 4" key="1">
    <citation type="submission" date="2021-01" db="EMBL/GenBank/DDBJ databases">
        <title>Whole genome shotgun sequence of Actinoplanes deccanensis NBRC 13994.</title>
        <authorList>
            <person name="Komaki H."/>
            <person name="Tamura T."/>
        </authorList>
    </citation>
    <scope>NUCLEOTIDE SEQUENCE [LARGE SCALE GENOMIC DNA]</scope>
    <source>
        <strain evidence="3 4">NBRC 13994</strain>
    </source>
</reference>
<protein>
    <submittedName>
        <fullName evidence="3">Uncharacterized protein</fullName>
    </submittedName>
</protein>
<feature type="compositionally biased region" description="Basic and acidic residues" evidence="1">
    <location>
        <begin position="61"/>
        <end position="73"/>
    </location>
</feature>
<sequence length="264" mass="27147">MKRRLAAVTTIATLSALSMSGTAMAATKAKPKAKPATQVAKDTDRDGMTDAYEKANGLNAKKKDAGGDKDADGLKNLAEFKAGTSAAKADTDGDTLPDGYEVTKKLNPKRNDAKSDPDADGLINKTERMLGLNPRVADTDGDGVSDGDEDADGDGVVNSKDVKPKVYDRPAAKATATVTTFDAATGALTVAYPKGRSMTVTVTEATEIAWHGKAAECPTPATVADLTPGRGVQSVEAEEQVAEEIKLICAPATAPATEPAPVGA</sequence>
<feature type="chain" id="PRO_5046968666" evidence="2">
    <location>
        <begin position="26"/>
        <end position="264"/>
    </location>
</feature>
<dbReference type="PROSITE" id="PS00018">
    <property type="entry name" value="EF_HAND_1"/>
    <property type="match status" value="1"/>
</dbReference>
<dbReference type="InterPro" id="IPR018247">
    <property type="entry name" value="EF_Hand_1_Ca_BS"/>
</dbReference>
<feature type="signal peptide" evidence="2">
    <location>
        <begin position="1"/>
        <end position="25"/>
    </location>
</feature>
<feature type="region of interest" description="Disordered" evidence="1">
    <location>
        <begin position="133"/>
        <end position="161"/>
    </location>
</feature>
<dbReference type="SUPFAM" id="SSF103647">
    <property type="entry name" value="TSP type-3 repeat"/>
    <property type="match status" value="1"/>
</dbReference>
<dbReference type="EMBL" id="BOMI01000004">
    <property type="protein sequence ID" value="GID71705.1"/>
    <property type="molecule type" value="Genomic_DNA"/>
</dbReference>
<gene>
    <name evidence="3" type="ORF">Ade02nite_03460</name>
</gene>
<accession>A0ABQ3XVG2</accession>